<dbReference type="EMBL" id="CP000482">
    <property type="protein sequence ID" value="ABK97962.1"/>
    <property type="molecule type" value="Genomic_DNA"/>
</dbReference>
<keyword evidence="3" id="KW-1185">Reference proteome</keyword>
<evidence type="ECO:0000313" key="3">
    <source>
        <dbReference type="Proteomes" id="UP000006732"/>
    </source>
</evidence>
<organism evidence="2 3">
    <name type="scientific">Pelobacter propionicus (strain DSM 2379 / NBRC 103807 / OttBd1)</name>
    <dbReference type="NCBI Taxonomy" id="338966"/>
    <lineage>
        <taxon>Bacteria</taxon>
        <taxon>Pseudomonadati</taxon>
        <taxon>Thermodesulfobacteriota</taxon>
        <taxon>Desulfuromonadia</taxon>
        <taxon>Desulfuromonadales</taxon>
        <taxon>Desulfuromonadaceae</taxon>
        <taxon>Pelobacter</taxon>
    </lineage>
</organism>
<feature type="coiled-coil region" evidence="1">
    <location>
        <begin position="9"/>
        <end position="36"/>
    </location>
</feature>
<dbReference type="HOGENOM" id="CLU_2539571_0_0_7"/>
<dbReference type="RefSeq" id="WP_011734276.1">
    <property type="nucleotide sequence ID" value="NC_008609.1"/>
</dbReference>
<evidence type="ECO:0000256" key="1">
    <source>
        <dbReference type="SAM" id="Coils"/>
    </source>
</evidence>
<reference evidence="2 3" key="1">
    <citation type="submission" date="2006-10" db="EMBL/GenBank/DDBJ databases">
        <title>Complete sequence of chromosome of Pelobacter propionicus DSM 2379.</title>
        <authorList>
            <consortium name="US DOE Joint Genome Institute"/>
            <person name="Copeland A."/>
            <person name="Lucas S."/>
            <person name="Lapidus A."/>
            <person name="Barry K."/>
            <person name="Detter J.C."/>
            <person name="Glavina del Rio T."/>
            <person name="Hammon N."/>
            <person name="Israni S."/>
            <person name="Dalin E."/>
            <person name="Tice H."/>
            <person name="Pitluck S."/>
            <person name="Saunders E."/>
            <person name="Brettin T."/>
            <person name="Bruce D."/>
            <person name="Han C."/>
            <person name="Tapia R."/>
            <person name="Schmutz J."/>
            <person name="Larimer F."/>
            <person name="Land M."/>
            <person name="Hauser L."/>
            <person name="Kyrpides N."/>
            <person name="Kim E."/>
            <person name="Lovley D."/>
            <person name="Richardson P."/>
        </authorList>
    </citation>
    <scope>NUCLEOTIDE SEQUENCE [LARGE SCALE GENOMIC DNA]</scope>
    <source>
        <strain evidence="3">DSM 2379 / NBRC 103807 / OttBd1</strain>
    </source>
</reference>
<dbReference type="KEGG" id="ppd:Ppro_0328"/>
<name>A1AKU2_PELPD</name>
<accession>A1AKU2</accession>
<evidence type="ECO:0000313" key="2">
    <source>
        <dbReference type="EMBL" id="ABK97962.1"/>
    </source>
</evidence>
<gene>
    <name evidence="2" type="ordered locus">Ppro_0328</name>
</gene>
<sequence length="83" mass="10095">MKTVDMALFEKYRREIEELKEENNHLRATNGELEQRLKDIHGEYMLLRYQFKGMPSQAEVLKLRQEMLTLKKELRQRGWKEAV</sequence>
<dbReference type="Proteomes" id="UP000006732">
    <property type="component" value="Chromosome"/>
</dbReference>
<dbReference type="AlphaFoldDB" id="A1AKU2"/>
<proteinExistence type="predicted"/>
<dbReference type="SUPFAM" id="SSF75704">
    <property type="entry name" value="Mitotic arrest deficient-like 1, Mad1"/>
    <property type="match status" value="1"/>
</dbReference>
<protein>
    <submittedName>
        <fullName evidence="2">Uncharacterized protein</fullName>
    </submittedName>
</protein>
<dbReference type="OrthoDB" id="9888504at2"/>
<keyword evidence="1" id="KW-0175">Coiled coil</keyword>